<dbReference type="FunFam" id="3.30.70.270:FF:000020">
    <property type="entry name" value="Transposon Tf2-6 polyprotein-like Protein"/>
    <property type="match status" value="1"/>
</dbReference>
<dbReference type="InterPro" id="IPR050951">
    <property type="entry name" value="Retrovirus_Pol_polyprotein"/>
</dbReference>
<dbReference type="Ensembl" id="ENSLLET00000029434.1">
    <property type="protein sequence ID" value="ENSLLEP00000028327.1"/>
    <property type="gene ID" value="ENSLLEG00000018021.1"/>
</dbReference>
<proteinExistence type="predicted"/>
<evidence type="ECO:0000259" key="3">
    <source>
        <dbReference type="Pfam" id="PF17919"/>
    </source>
</evidence>
<dbReference type="Gene3D" id="3.30.70.270">
    <property type="match status" value="2"/>
</dbReference>
<feature type="domain" description="Reverse transcriptase/retrotransposon-derived protein RNase H-like" evidence="3">
    <location>
        <begin position="131"/>
        <end position="230"/>
    </location>
</feature>
<reference evidence="5" key="2">
    <citation type="submission" date="2025-09" db="UniProtKB">
        <authorList>
            <consortium name="Ensembl"/>
        </authorList>
    </citation>
    <scope>IDENTIFICATION</scope>
</reference>
<dbReference type="Proteomes" id="UP000694569">
    <property type="component" value="Unplaced"/>
</dbReference>
<dbReference type="OrthoDB" id="8936097at2759"/>
<dbReference type="InterPro" id="IPR041588">
    <property type="entry name" value="Integrase_H2C2"/>
</dbReference>
<dbReference type="PANTHER" id="PTHR37984:SF15">
    <property type="entry name" value="INTEGRASE CATALYTIC DOMAIN-CONTAINING PROTEIN"/>
    <property type="match status" value="1"/>
</dbReference>
<dbReference type="Pfam" id="PF17919">
    <property type="entry name" value="RT_RNaseH_2"/>
    <property type="match status" value="1"/>
</dbReference>
<dbReference type="InterPro" id="IPR043502">
    <property type="entry name" value="DNA/RNA_pol_sf"/>
</dbReference>
<dbReference type="GeneTree" id="ENSGT01100000263500"/>
<dbReference type="Gene3D" id="1.10.340.70">
    <property type="match status" value="1"/>
</dbReference>
<organism evidence="5 6">
    <name type="scientific">Leptobrachium leishanense</name>
    <name type="common">Leishan spiny toad</name>
    <dbReference type="NCBI Taxonomy" id="445787"/>
    <lineage>
        <taxon>Eukaryota</taxon>
        <taxon>Metazoa</taxon>
        <taxon>Chordata</taxon>
        <taxon>Craniata</taxon>
        <taxon>Vertebrata</taxon>
        <taxon>Euteleostomi</taxon>
        <taxon>Amphibia</taxon>
        <taxon>Batrachia</taxon>
        <taxon>Anura</taxon>
        <taxon>Pelobatoidea</taxon>
        <taxon>Megophryidae</taxon>
        <taxon>Leptobrachium</taxon>
    </lineage>
</organism>
<name>A0A8C5PVM8_9ANUR</name>
<dbReference type="SUPFAM" id="SSF56672">
    <property type="entry name" value="DNA/RNA polymerases"/>
    <property type="match status" value="1"/>
</dbReference>
<dbReference type="CDD" id="cd09274">
    <property type="entry name" value="RNase_HI_RT_Ty3"/>
    <property type="match status" value="1"/>
</dbReference>
<dbReference type="InterPro" id="IPR041577">
    <property type="entry name" value="RT_RNaseH_2"/>
</dbReference>
<evidence type="ECO:0000313" key="6">
    <source>
        <dbReference type="Proteomes" id="UP000694569"/>
    </source>
</evidence>
<dbReference type="AlphaFoldDB" id="A0A8C5PVM8"/>
<dbReference type="FunFam" id="1.10.340.70:FF:000001">
    <property type="entry name" value="Retrovirus-related Pol polyprotein from transposon gypsy-like Protein"/>
    <property type="match status" value="1"/>
</dbReference>
<evidence type="ECO:0000259" key="4">
    <source>
        <dbReference type="Pfam" id="PF17921"/>
    </source>
</evidence>
<feature type="domain" description="Integrase zinc-binding" evidence="4">
    <location>
        <begin position="374"/>
        <end position="429"/>
    </location>
</feature>
<evidence type="ECO:0000256" key="2">
    <source>
        <dbReference type="SAM" id="MobiDB-lite"/>
    </source>
</evidence>
<dbReference type="Pfam" id="PF17921">
    <property type="entry name" value="Integrase_H2C2"/>
    <property type="match status" value="1"/>
</dbReference>
<dbReference type="FunFam" id="3.10.20.370:FF:000001">
    <property type="entry name" value="Retrovirus-related Pol polyprotein from transposon 17.6-like protein"/>
    <property type="match status" value="1"/>
</dbReference>
<dbReference type="InterPro" id="IPR043128">
    <property type="entry name" value="Rev_trsase/Diguanyl_cyclase"/>
</dbReference>
<dbReference type="PANTHER" id="PTHR37984">
    <property type="entry name" value="PROTEIN CBG26694"/>
    <property type="match status" value="1"/>
</dbReference>
<evidence type="ECO:0000313" key="5">
    <source>
        <dbReference type="Ensembl" id="ENSLLEP00000028327.1"/>
    </source>
</evidence>
<protein>
    <recommendedName>
        <fullName evidence="1">Gypsy retrotransposon integrase-like protein 1</fullName>
    </recommendedName>
</protein>
<keyword evidence="6" id="KW-1185">Reference proteome</keyword>
<accession>A0A8C5PVM8</accession>
<sequence length="469" mass="52890">GKTLEEHEQRLEKVLKRLHEEGLKLSLEKCQFCLPSVTYLGHVVSAEGVSTDPRKLEAVASWPRPRNVTELRSFLGFCSYYRRFVGGFAKIAQPLNKLLQKETTEEGCKVSDQNPSAPGPRKARESIQGEWTSQCEGAFVKLKESLTRAPVLAYADPHKPYELHVDASREGLGGVLYQEYGGLLRPVAYVSRSLTPSEKNYPTHKLEFLALKWAVVDKLKDYLYGAEFVIKTDNNPLTYILTTAKLDATGHRWLAALSGFRFSLKYRPGVNNRDADALSRRPYTTEWTQLTPDGVQALCQGTERRVKGGIEAEAIGVMAAAVPEFYCNPTQLTNSPSGARLVYKEWERLKMLDGVVYRRGPSANAEEIQQLFLPTKHRESVLRSLHDEHGHLGAERTFKLVRDRFYWPCMRAEVESYCHSCLRCIQRKTLPTRTAPMSHLQSQGPMDLVCIDFLCLEPDASGQGNILIV</sequence>
<evidence type="ECO:0000256" key="1">
    <source>
        <dbReference type="ARBA" id="ARBA00039658"/>
    </source>
</evidence>
<reference evidence="5" key="1">
    <citation type="submission" date="2025-08" db="UniProtKB">
        <authorList>
            <consortium name="Ensembl"/>
        </authorList>
    </citation>
    <scope>IDENTIFICATION</scope>
</reference>
<feature type="region of interest" description="Disordered" evidence="2">
    <location>
        <begin position="104"/>
        <end position="127"/>
    </location>
</feature>